<evidence type="ECO:0000313" key="5">
    <source>
        <dbReference type="Proteomes" id="UP000239814"/>
    </source>
</evidence>
<keyword evidence="1" id="KW-0862">Zinc</keyword>
<dbReference type="PANTHER" id="PTHR38133:SF1">
    <property type="entry name" value="SLR1429 PROTEIN"/>
    <property type="match status" value="1"/>
</dbReference>
<evidence type="ECO:0000313" key="4">
    <source>
        <dbReference type="EMBL" id="AVM01279.1"/>
    </source>
</evidence>
<dbReference type="InterPro" id="IPR007527">
    <property type="entry name" value="Znf_SWIM"/>
</dbReference>
<protein>
    <recommendedName>
        <fullName evidence="3">SWIM-type domain-containing protein</fullName>
    </recommendedName>
</protein>
<feature type="region of interest" description="Disordered" evidence="2">
    <location>
        <begin position="183"/>
        <end position="248"/>
    </location>
</feature>
<feature type="compositionally biased region" description="Basic and acidic residues" evidence="2">
    <location>
        <begin position="207"/>
        <end position="239"/>
    </location>
</feature>
<proteinExistence type="predicted"/>
<name>A0A2S0KHX6_9ACTN</name>
<dbReference type="EMBL" id="CP027433">
    <property type="protein sequence ID" value="AVM01279.1"/>
    <property type="molecule type" value="Genomic_DNA"/>
</dbReference>
<keyword evidence="1" id="KW-0479">Metal-binding</keyword>
<keyword evidence="1" id="KW-0863">Zinc-finger</keyword>
<accession>A0A2S0KHX6</accession>
<dbReference type="AlphaFoldDB" id="A0A2S0KHX6"/>
<reference evidence="4 5" key="1">
    <citation type="submission" date="2018-03" db="EMBL/GenBank/DDBJ databases">
        <title>Characteristics and genome of n-alkane degrading marine bacteria Gordonia iterans isolated from crude oil contaminated in Tae-an, South Korea.</title>
        <authorList>
            <person name="Lee S.-S."/>
            <person name="Kim H."/>
        </authorList>
    </citation>
    <scope>NUCLEOTIDE SEQUENCE [LARGE SCALE GENOMIC DNA]</scope>
    <source>
        <strain evidence="4 5">Co17</strain>
    </source>
</reference>
<sequence>MRWANDDGEPIVARRKQSRPPVRGYGLTAWGRAFVAVVESGADHRHLTGARHYFREHHVEGLAIAPGQITAAVRGSQLDPFEVILRPRTVDPATVVELLRAGGNVDALLALARGEQPGALGELVAPTESADVASSCTCPDQAPRCIHVLATAFEVAAQIDKQPTTLLRVMGTDLPDLLALAEDRSAHRSPSNGRDSAGGRHSAGGRSDLDGRADPDGRASLDGRADLDGRVSLDGRAESRPPSPAEPGELAETFYADRARLPAPPTVPRTDALTDLDAGVLRQALRASGAGATQLAEALDDLAELYAALRDLR</sequence>
<dbReference type="Proteomes" id="UP000239814">
    <property type="component" value="Chromosome"/>
</dbReference>
<evidence type="ECO:0000256" key="2">
    <source>
        <dbReference type="SAM" id="MobiDB-lite"/>
    </source>
</evidence>
<dbReference type="OrthoDB" id="188274at2"/>
<keyword evidence="5" id="KW-1185">Reference proteome</keyword>
<dbReference type="KEGG" id="git:C6V83_14545"/>
<organism evidence="4 5">
    <name type="scientific">Gordonia iterans</name>
    <dbReference type="NCBI Taxonomy" id="1004901"/>
    <lineage>
        <taxon>Bacteria</taxon>
        <taxon>Bacillati</taxon>
        <taxon>Actinomycetota</taxon>
        <taxon>Actinomycetes</taxon>
        <taxon>Mycobacteriales</taxon>
        <taxon>Gordoniaceae</taxon>
        <taxon>Gordonia</taxon>
    </lineage>
</organism>
<evidence type="ECO:0000259" key="3">
    <source>
        <dbReference type="PROSITE" id="PS50966"/>
    </source>
</evidence>
<dbReference type="GO" id="GO:0008270">
    <property type="term" value="F:zinc ion binding"/>
    <property type="evidence" value="ECO:0007669"/>
    <property type="project" value="UniProtKB-KW"/>
</dbReference>
<feature type="domain" description="SWIM-type" evidence="3">
    <location>
        <begin position="121"/>
        <end position="156"/>
    </location>
</feature>
<dbReference type="PROSITE" id="PS50966">
    <property type="entry name" value="ZF_SWIM"/>
    <property type="match status" value="1"/>
</dbReference>
<gene>
    <name evidence="4" type="ORF">C6V83_14545</name>
</gene>
<evidence type="ECO:0000256" key="1">
    <source>
        <dbReference type="PROSITE-ProRule" id="PRU00325"/>
    </source>
</evidence>
<dbReference type="PANTHER" id="PTHR38133">
    <property type="entry name" value="SLR1429 PROTEIN"/>
    <property type="match status" value="1"/>
</dbReference>